<sequence length="815" mass="89821">MLVFARQTAVVALRGQFNCSSNAAGFSASASKCAVASPARHPQVQPRRRSSASHRLDAFFRRPRVQLAIRILKETNDPMHATSVFHRILDSGIPLRSPFFQSMLSFCKRHFPSKAPSVLHAAVSRDVPVCDMMFCTFLGACQKTSPPLLRQALDLYARCGLRSHEVIFGVANICRLSKSPSSALFLVTDAVHSSVEFSERLLSIFAVCCAESQCPQAADTAEQLFDLLRQNVIAPQHNQQLFANLMTALLAQHRFEQAVNALKLMDSIGTPPSWQIYTHVLFMMAKAGRITQAMSLFLRMTSHNVHIDAPVFSTLVSACGRQRDASSIAVLHEYAHAKGWLSLNDFIVSAFVSAYDHCGQLDAAKTVFEARRAVSDPDLVVFHAMVLAYAHHDKFQNAIAMVDQLEAAGQVPIVATYSCLISALANSDNIADASRLFFCASGVHSSMNKSPTFRALIMASGRCHDHSTLRVLLDHAQQHDLLCDDLTVSSFITAYSQSGYLDAAVGLFHGRCSLPDQSHIDTFDAIIEAYCMHGKLANALEALEQMKSCGLSATGRTLASLLMGCSHVGDRDRALCLLSEFKALPLGSLHRASLVDLHGRTGDLDAAERVAVDFAENGVLPWMAMLVACRRHNDLDRAERVFSSIGALALDSRDLASAYTLLMDLYNSAGRFEDVSRLQEEKASKGLRALPDATILHLADRNVQFERAVADSPRSRSAQHDRLIERLNRRSALGPVRASSEPPFAHHSVIRAIADAFDLVPDGEPIRLFKHGRLCDTCHQAIKRISLMYDRHVYVRDATRHHNFACGHCSCNDYW</sequence>
<evidence type="ECO:0000259" key="2">
    <source>
        <dbReference type="Pfam" id="PF14432"/>
    </source>
</evidence>
<evidence type="ECO:0000313" key="3">
    <source>
        <dbReference type="EMBL" id="CEP02003.1"/>
    </source>
</evidence>
<proteinExistence type="predicted"/>
<dbReference type="GO" id="GO:0003723">
    <property type="term" value="F:RNA binding"/>
    <property type="evidence" value="ECO:0007669"/>
    <property type="project" value="InterPro"/>
</dbReference>
<accession>A0A0G4J2X4</accession>
<keyword evidence="4" id="KW-1185">Reference proteome</keyword>
<feature type="domain" description="DYW" evidence="2">
    <location>
        <begin position="746"/>
        <end position="815"/>
    </location>
</feature>
<dbReference type="PANTHER" id="PTHR47926:SF533">
    <property type="entry name" value="DYW DOMAIN-CONTAINING PROTEIN"/>
    <property type="match status" value="1"/>
</dbReference>
<gene>
    <name evidence="3" type="ORF">PBRA_002268</name>
</gene>
<dbReference type="GO" id="GO:0009451">
    <property type="term" value="P:RNA modification"/>
    <property type="evidence" value="ECO:0007669"/>
    <property type="project" value="InterPro"/>
</dbReference>
<dbReference type="Proteomes" id="UP000039324">
    <property type="component" value="Unassembled WGS sequence"/>
</dbReference>
<dbReference type="NCBIfam" id="TIGR00756">
    <property type="entry name" value="PPR"/>
    <property type="match status" value="1"/>
</dbReference>
<feature type="repeat" description="PPR" evidence="1">
    <location>
        <begin position="519"/>
        <end position="553"/>
    </location>
</feature>
<dbReference type="OrthoDB" id="185373at2759"/>
<dbReference type="PANTHER" id="PTHR47926">
    <property type="entry name" value="PENTATRICOPEPTIDE REPEAT-CONTAINING PROTEIN"/>
    <property type="match status" value="1"/>
</dbReference>
<dbReference type="GO" id="GO:0008270">
    <property type="term" value="F:zinc ion binding"/>
    <property type="evidence" value="ECO:0007669"/>
    <property type="project" value="InterPro"/>
</dbReference>
<dbReference type="InterPro" id="IPR046960">
    <property type="entry name" value="PPR_At4g14850-like_plant"/>
</dbReference>
<evidence type="ECO:0000313" key="4">
    <source>
        <dbReference type="Proteomes" id="UP000039324"/>
    </source>
</evidence>
<dbReference type="InterPro" id="IPR032867">
    <property type="entry name" value="DYW_dom"/>
</dbReference>
<name>A0A0G4J2X4_PLABS</name>
<dbReference type="EMBL" id="CDSF01000122">
    <property type="protein sequence ID" value="CEP02003.1"/>
    <property type="molecule type" value="Genomic_DNA"/>
</dbReference>
<dbReference type="PROSITE" id="PS51375">
    <property type="entry name" value="PPR"/>
    <property type="match status" value="2"/>
</dbReference>
<evidence type="ECO:0000256" key="1">
    <source>
        <dbReference type="PROSITE-ProRule" id="PRU00708"/>
    </source>
</evidence>
<reference evidence="3 4" key="1">
    <citation type="submission" date="2015-02" db="EMBL/GenBank/DDBJ databases">
        <authorList>
            <person name="Chooi Y.-H."/>
        </authorList>
    </citation>
    <scope>NUCLEOTIDE SEQUENCE [LARGE SCALE GENOMIC DNA]</scope>
    <source>
        <strain evidence="3">E3</strain>
    </source>
</reference>
<feature type="repeat" description="PPR" evidence="1">
    <location>
        <begin position="378"/>
        <end position="412"/>
    </location>
</feature>
<dbReference type="OMA" id="DGWYYFQ"/>
<dbReference type="Pfam" id="PF01535">
    <property type="entry name" value="PPR"/>
    <property type="match status" value="3"/>
</dbReference>
<dbReference type="STRING" id="37360.A0A0G4J2X4"/>
<dbReference type="Pfam" id="PF14432">
    <property type="entry name" value="DYW_deaminase"/>
    <property type="match status" value="1"/>
</dbReference>
<protein>
    <recommendedName>
        <fullName evidence="2">DYW domain-containing protein</fullName>
    </recommendedName>
</protein>
<organism evidence="3 4">
    <name type="scientific">Plasmodiophora brassicae</name>
    <name type="common">Clubroot disease agent</name>
    <dbReference type="NCBI Taxonomy" id="37360"/>
    <lineage>
        <taxon>Eukaryota</taxon>
        <taxon>Sar</taxon>
        <taxon>Rhizaria</taxon>
        <taxon>Endomyxa</taxon>
        <taxon>Phytomyxea</taxon>
        <taxon>Plasmodiophorida</taxon>
        <taxon>Plasmodiophoridae</taxon>
        <taxon>Plasmodiophora</taxon>
    </lineage>
</organism>
<dbReference type="AlphaFoldDB" id="A0A0G4J2X4"/>
<dbReference type="Gene3D" id="1.25.40.10">
    <property type="entry name" value="Tetratricopeptide repeat domain"/>
    <property type="match status" value="4"/>
</dbReference>
<dbReference type="InterPro" id="IPR002885">
    <property type="entry name" value="PPR_rpt"/>
</dbReference>
<dbReference type="SUPFAM" id="SSF48452">
    <property type="entry name" value="TPR-like"/>
    <property type="match status" value="1"/>
</dbReference>
<dbReference type="InterPro" id="IPR011990">
    <property type="entry name" value="TPR-like_helical_dom_sf"/>
</dbReference>